<dbReference type="AlphaFoldDB" id="A0A3P6TUE9"/>
<evidence type="ECO:0000256" key="2">
    <source>
        <dbReference type="SAM" id="SignalP"/>
    </source>
</evidence>
<name>A0A3P6TUE9_LITSI</name>
<dbReference type="OrthoDB" id="5814034at2759"/>
<reference evidence="3 4" key="1">
    <citation type="submission" date="2018-08" db="EMBL/GenBank/DDBJ databases">
        <authorList>
            <person name="Laetsch R D."/>
            <person name="Stevens L."/>
            <person name="Kumar S."/>
            <person name="Blaxter L. M."/>
        </authorList>
    </citation>
    <scope>NUCLEOTIDE SEQUENCE [LARGE SCALE GENOMIC DNA]</scope>
</reference>
<keyword evidence="2" id="KW-0732">Signal</keyword>
<dbReference type="EMBL" id="UYRX01001383">
    <property type="protein sequence ID" value="VDK89437.1"/>
    <property type="molecule type" value="Genomic_DNA"/>
</dbReference>
<feature type="chain" id="PRO_5018180030" evidence="2">
    <location>
        <begin position="19"/>
        <end position="122"/>
    </location>
</feature>
<evidence type="ECO:0000313" key="4">
    <source>
        <dbReference type="Proteomes" id="UP000277928"/>
    </source>
</evidence>
<sequence length="122" mass="13690">MLTISIIIILMCSTGIFAHSRNRLIMPNRRTSMGQLHRIFRKKSASFTKIELDGEKNGEDDSDARSAASGSRTWTNAMGRSLRKRLSAFRKDSSESESFAISKSVSERVNVIQLRNPSNAVR</sequence>
<protein>
    <submittedName>
        <fullName evidence="3">Uncharacterized protein</fullName>
    </submittedName>
</protein>
<dbReference type="Proteomes" id="UP000277928">
    <property type="component" value="Unassembled WGS sequence"/>
</dbReference>
<keyword evidence="4" id="KW-1185">Reference proteome</keyword>
<evidence type="ECO:0000256" key="1">
    <source>
        <dbReference type="SAM" id="MobiDB-lite"/>
    </source>
</evidence>
<evidence type="ECO:0000313" key="3">
    <source>
        <dbReference type="EMBL" id="VDK89437.1"/>
    </source>
</evidence>
<gene>
    <name evidence="3" type="ORF">NLS_LOCUS9132</name>
</gene>
<accession>A0A3P6TUE9</accession>
<organism evidence="3 4">
    <name type="scientific">Litomosoides sigmodontis</name>
    <name type="common">Filarial nematode worm</name>
    <dbReference type="NCBI Taxonomy" id="42156"/>
    <lineage>
        <taxon>Eukaryota</taxon>
        <taxon>Metazoa</taxon>
        <taxon>Ecdysozoa</taxon>
        <taxon>Nematoda</taxon>
        <taxon>Chromadorea</taxon>
        <taxon>Rhabditida</taxon>
        <taxon>Spirurina</taxon>
        <taxon>Spiruromorpha</taxon>
        <taxon>Filarioidea</taxon>
        <taxon>Onchocercidae</taxon>
        <taxon>Litomosoides</taxon>
    </lineage>
</organism>
<feature type="region of interest" description="Disordered" evidence="1">
    <location>
        <begin position="51"/>
        <end position="76"/>
    </location>
</feature>
<dbReference type="OMA" id="GSRTWTN"/>
<proteinExistence type="predicted"/>
<feature type="signal peptide" evidence="2">
    <location>
        <begin position="1"/>
        <end position="18"/>
    </location>
</feature>